<dbReference type="EMBL" id="JASBNA010000036">
    <property type="protein sequence ID" value="KAK7682278.1"/>
    <property type="molecule type" value="Genomic_DNA"/>
</dbReference>
<accession>A0AAW0FXE7</accession>
<gene>
    <name evidence="1" type="ORF">QCA50_014481</name>
</gene>
<name>A0AAW0FXE7_9APHY</name>
<organism evidence="1 2">
    <name type="scientific">Cerrena zonata</name>
    <dbReference type="NCBI Taxonomy" id="2478898"/>
    <lineage>
        <taxon>Eukaryota</taxon>
        <taxon>Fungi</taxon>
        <taxon>Dikarya</taxon>
        <taxon>Basidiomycota</taxon>
        <taxon>Agaricomycotina</taxon>
        <taxon>Agaricomycetes</taxon>
        <taxon>Polyporales</taxon>
        <taxon>Cerrenaceae</taxon>
        <taxon>Cerrena</taxon>
    </lineage>
</organism>
<protein>
    <submittedName>
        <fullName evidence="1">Uncharacterized protein</fullName>
    </submittedName>
</protein>
<dbReference type="AlphaFoldDB" id="A0AAW0FXE7"/>
<comment type="caution">
    <text evidence="1">The sequence shown here is derived from an EMBL/GenBank/DDBJ whole genome shotgun (WGS) entry which is preliminary data.</text>
</comment>
<proteinExistence type="predicted"/>
<evidence type="ECO:0000313" key="1">
    <source>
        <dbReference type="EMBL" id="KAK7682278.1"/>
    </source>
</evidence>
<dbReference type="Proteomes" id="UP001385951">
    <property type="component" value="Unassembled WGS sequence"/>
</dbReference>
<evidence type="ECO:0000313" key="2">
    <source>
        <dbReference type="Proteomes" id="UP001385951"/>
    </source>
</evidence>
<sequence length="245" mass="27602">MTHALQPHQVRPTSDPISFLSLSRTSSFRSTILGIGSDSGRFFLGFGILVLRGIRVVDTAMAFRRLYRDVEIQWQGLGPLPRASLETFLALIKSPSHMRIDIRRIWALLILSIQRGDTVRDTLEIARLTWTHDELVRFVQYLGLIKLSLSQPVIDTRTLVSVKDLRTFAGRNWKSTIINTLQLVCALIHVNEPTILNEAFTSSDLEMVTLIDLEPFTPPQASVISWDRVSNEELLLPGLQMVVGA</sequence>
<reference evidence="1 2" key="1">
    <citation type="submission" date="2022-09" db="EMBL/GenBank/DDBJ databases">
        <authorList>
            <person name="Palmer J.M."/>
        </authorList>
    </citation>
    <scope>NUCLEOTIDE SEQUENCE [LARGE SCALE GENOMIC DNA]</scope>
    <source>
        <strain evidence="1 2">DSM 7382</strain>
    </source>
</reference>
<keyword evidence="2" id="KW-1185">Reference proteome</keyword>